<dbReference type="InterPro" id="IPR050639">
    <property type="entry name" value="SSR_resolvase"/>
</dbReference>
<dbReference type="InterPro" id="IPR048046">
    <property type="entry name" value="Transpos_IS607"/>
</dbReference>
<dbReference type="EMBL" id="MT631379">
    <property type="protein sequence ID" value="QNO49412.1"/>
    <property type="molecule type" value="Genomic_DNA"/>
</dbReference>
<dbReference type="SUPFAM" id="SSF53041">
    <property type="entry name" value="Resolvase-like"/>
    <property type="match status" value="1"/>
</dbReference>
<dbReference type="EMBL" id="MT631377">
    <property type="protein sequence ID" value="QNO49335.1"/>
    <property type="molecule type" value="Genomic_DNA"/>
</dbReference>
<keyword evidence="1" id="KW-0238">DNA-binding</keyword>
<dbReference type="NCBIfam" id="NF033518">
    <property type="entry name" value="transpos_IS607"/>
    <property type="match status" value="1"/>
</dbReference>
<dbReference type="InterPro" id="IPR036162">
    <property type="entry name" value="Resolvase-like_N_sf"/>
</dbReference>
<evidence type="ECO:0000259" key="3">
    <source>
        <dbReference type="PROSITE" id="PS51736"/>
    </source>
</evidence>
<dbReference type="Gene3D" id="3.40.50.1390">
    <property type="entry name" value="Resolvase, N-terminal catalytic domain"/>
    <property type="match status" value="1"/>
</dbReference>
<dbReference type="PANTHER" id="PTHR30461:SF2">
    <property type="entry name" value="SERINE RECOMBINASE PINE-RELATED"/>
    <property type="match status" value="1"/>
</dbReference>
<name>A0A7G9YN28_9EURY</name>
<proteinExistence type="predicted"/>
<accession>A0A7G9YN28</accession>
<dbReference type="PANTHER" id="PTHR30461">
    <property type="entry name" value="DNA-INVERTASE FROM LAMBDOID PROPHAGE"/>
    <property type="match status" value="1"/>
</dbReference>
<evidence type="ECO:0000256" key="1">
    <source>
        <dbReference type="ARBA" id="ARBA00023125"/>
    </source>
</evidence>
<dbReference type="GO" id="GO:0003677">
    <property type="term" value="F:DNA binding"/>
    <property type="evidence" value="ECO:0007669"/>
    <property type="project" value="UniProtKB-KW"/>
</dbReference>
<keyword evidence="2" id="KW-0233">DNA recombination</keyword>
<evidence type="ECO:0000313" key="5">
    <source>
        <dbReference type="EMBL" id="QNO49412.1"/>
    </source>
</evidence>
<dbReference type="AlphaFoldDB" id="A0A7G9YN28"/>
<sequence>MTKYMKAGEAMKTLRISRSTLHRYATDGLIGRTKIGRYFDYHEEDVFNLLNKGVKRKTYIYSMVSTYKQKKDLQNQAEMLKMFAFNAGYTINGVYSDIASGISFEKRKYFFELLDEIMDHRVERVIIAYKDRLSRVGFDLFHYFFKRFCREITVVSEVWVITNLIQKRYLRRWCPYYIVTQ</sequence>
<dbReference type="InterPro" id="IPR006119">
    <property type="entry name" value="Resolv_N"/>
</dbReference>
<dbReference type="Pfam" id="PF00239">
    <property type="entry name" value="Resolvase"/>
    <property type="match status" value="1"/>
</dbReference>
<dbReference type="InterPro" id="IPR009061">
    <property type="entry name" value="DNA-bd_dom_put_sf"/>
</dbReference>
<evidence type="ECO:0000313" key="4">
    <source>
        <dbReference type="EMBL" id="QNO49335.1"/>
    </source>
</evidence>
<dbReference type="SUPFAM" id="SSF46955">
    <property type="entry name" value="Putative DNA-binding domain"/>
    <property type="match status" value="1"/>
</dbReference>
<dbReference type="GO" id="GO:0000150">
    <property type="term" value="F:DNA strand exchange activity"/>
    <property type="evidence" value="ECO:0007669"/>
    <property type="project" value="InterPro"/>
</dbReference>
<organism evidence="5">
    <name type="scientific">Candidatus Methanogaster sp. ANME-2c ERB4</name>
    <dbReference type="NCBI Taxonomy" id="2759911"/>
    <lineage>
        <taxon>Archaea</taxon>
        <taxon>Methanobacteriati</taxon>
        <taxon>Methanobacteriota</taxon>
        <taxon>Stenosarchaea group</taxon>
        <taxon>Methanomicrobia</taxon>
        <taxon>Methanosarcinales</taxon>
        <taxon>ANME-2 cluster</taxon>
        <taxon>Candidatus Methanogasteraceae</taxon>
        <taxon>Candidatus Methanogaster</taxon>
    </lineage>
</organism>
<dbReference type="PROSITE" id="PS51736">
    <property type="entry name" value="RECOMBINASES_3"/>
    <property type="match status" value="1"/>
</dbReference>
<reference evidence="5" key="1">
    <citation type="submission" date="2020-06" db="EMBL/GenBank/DDBJ databases">
        <title>Unique genomic features of the anaerobic methanotrophic archaea.</title>
        <authorList>
            <person name="Chadwick G.L."/>
            <person name="Skennerton C.T."/>
            <person name="Laso-Perez R."/>
            <person name="Leu A.O."/>
            <person name="Speth D.R."/>
            <person name="Yu H."/>
            <person name="Morgan-Lang C."/>
            <person name="Hatzenpichler R."/>
            <person name="Goudeau D."/>
            <person name="Malmstrom R."/>
            <person name="Brazelton W.J."/>
            <person name="Woyke T."/>
            <person name="Hallam S.J."/>
            <person name="Tyson G.W."/>
            <person name="Wegener G."/>
            <person name="Boetius A."/>
            <person name="Orphan V."/>
        </authorList>
    </citation>
    <scope>NUCLEOTIDE SEQUENCE</scope>
</reference>
<dbReference type="SMART" id="SM00857">
    <property type="entry name" value="Resolvase"/>
    <property type="match status" value="1"/>
</dbReference>
<gene>
    <name evidence="4" type="ORF">HONBAIEO_00029</name>
    <name evidence="5" type="ORF">JHKIABMC_00018</name>
</gene>
<protein>
    <recommendedName>
        <fullName evidence="3">Resolvase/invertase-type recombinase catalytic domain-containing protein</fullName>
    </recommendedName>
</protein>
<feature type="domain" description="Resolvase/invertase-type recombinase catalytic" evidence="3">
    <location>
        <begin position="57"/>
        <end position="181"/>
    </location>
</feature>
<evidence type="ECO:0000256" key="2">
    <source>
        <dbReference type="ARBA" id="ARBA00023172"/>
    </source>
</evidence>